<evidence type="ECO:0000313" key="2">
    <source>
        <dbReference type="EMBL" id="GAA2131046.1"/>
    </source>
</evidence>
<keyword evidence="3" id="KW-1185">Reference proteome</keyword>
<feature type="chain" id="PRO_5045904299" evidence="1">
    <location>
        <begin position="33"/>
        <end position="247"/>
    </location>
</feature>
<name>A0ABP5KHW2_9ACTN</name>
<dbReference type="Proteomes" id="UP001500575">
    <property type="component" value="Unassembled WGS sequence"/>
</dbReference>
<gene>
    <name evidence="2" type="ORF">GCM10009843_34170</name>
</gene>
<comment type="caution">
    <text evidence="2">The sequence shown here is derived from an EMBL/GenBank/DDBJ whole genome shotgun (WGS) entry which is preliminary data.</text>
</comment>
<evidence type="ECO:0000313" key="3">
    <source>
        <dbReference type="Proteomes" id="UP001500575"/>
    </source>
</evidence>
<dbReference type="RefSeq" id="WP_344305026.1">
    <property type="nucleotide sequence ID" value="NZ_BAAAQQ010000013.1"/>
</dbReference>
<reference evidence="3" key="1">
    <citation type="journal article" date="2019" name="Int. J. Syst. Evol. Microbiol.">
        <title>The Global Catalogue of Microorganisms (GCM) 10K type strain sequencing project: providing services to taxonomists for standard genome sequencing and annotation.</title>
        <authorList>
            <consortium name="The Broad Institute Genomics Platform"/>
            <consortium name="The Broad Institute Genome Sequencing Center for Infectious Disease"/>
            <person name="Wu L."/>
            <person name="Ma J."/>
        </authorList>
    </citation>
    <scope>NUCLEOTIDE SEQUENCE [LARGE SCALE GENOMIC DNA]</scope>
    <source>
        <strain evidence="3">JCM 16021</strain>
    </source>
</reference>
<dbReference type="EMBL" id="BAAAQQ010000013">
    <property type="protein sequence ID" value="GAA2131046.1"/>
    <property type="molecule type" value="Genomic_DNA"/>
</dbReference>
<feature type="signal peptide" evidence="1">
    <location>
        <begin position="1"/>
        <end position="32"/>
    </location>
</feature>
<accession>A0ABP5KHW2</accession>
<proteinExistence type="predicted"/>
<organism evidence="2 3">
    <name type="scientific">Nocardioides bigeumensis</name>
    <dbReference type="NCBI Taxonomy" id="433657"/>
    <lineage>
        <taxon>Bacteria</taxon>
        <taxon>Bacillati</taxon>
        <taxon>Actinomycetota</taxon>
        <taxon>Actinomycetes</taxon>
        <taxon>Propionibacteriales</taxon>
        <taxon>Nocardioidaceae</taxon>
        <taxon>Nocardioides</taxon>
    </lineage>
</organism>
<keyword evidence="1" id="KW-0732">Signal</keyword>
<sequence>MPNPLRRFPRPSASLLMSTAALVVALGGTSYAAIKIDGGDIQKGTVTTKQIKNKTVKGADLKPGTVGSKQVKDGSLQTKDFRVGQVPKGPQGPAGVGRWALINSAGQIEAQSGGFSVTAAYPVLAPTGTDATGLRANGNVYVNTGEPLGNNGIIATIALQNTTALLEEPPNTNTNGRAPGADQNAEFSGEITVSQCGLPGTACAPPGTGNVNHLVVSPRNSDGSFTIDGQRKRFYIVVTGDSSDRVS</sequence>
<evidence type="ECO:0000256" key="1">
    <source>
        <dbReference type="SAM" id="SignalP"/>
    </source>
</evidence>
<protein>
    <submittedName>
        <fullName evidence="2">Uncharacterized protein</fullName>
    </submittedName>
</protein>